<sequence>MRKKQPGDPQSMAVSSIMDDGGLNFPDLARELRDNVYDKLWEETPTYLVSFDGILLEVRYEGLIACCWTRLPEWLLTSKQLRAEGLEQFHRKAEWRVQVQQNLRGLKTFLKAGALHPSRSRTWVMEELMLFPMEYNAKKPQQPFHLSPYYDREVEAMRSVSRHAATASTLRLEIRMPCHGVFSERLSKTYTPTSFDLSRLDGVRTQFSKLEIVRKKSVIPSIHLTDGILAMLLDECSRLGVALVYGHAREDFSMQDEVGEQDVEFKFTCVSLV</sequence>
<dbReference type="Proteomes" id="UP000799770">
    <property type="component" value="Unassembled WGS sequence"/>
</dbReference>
<keyword evidence="2" id="KW-1185">Reference proteome</keyword>
<reference evidence="1" key="1">
    <citation type="journal article" date="2020" name="Stud. Mycol.">
        <title>101 Dothideomycetes genomes: a test case for predicting lifestyles and emergence of pathogens.</title>
        <authorList>
            <person name="Haridas S."/>
            <person name="Albert R."/>
            <person name="Binder M."/>
            <person name="Bloem J."/>
            <person name="Labutti K."/>
            <person name="Salamov A."/>
            <person name="Andreopoulos B."/>
            <person name="Baker S."/>
            <person name="Barry K."/>
            <person name="Bills G."/>
            <person name="Bluhm B."/>
            <person name="Cannon C."/>
            <person name="Castanera R."/>
            <person name="Culley D."/>
            <person name="Daum C."/>
            <person name="Ezra D."/>
            <person name="Gonzalez J."/>
            <person name="Henrissat B."/>
            <person name="Kuo A."/>
            <person name="Liang C."/>
            <person name="Lipzen A."/>
            <person name="Lutzoni F."/>
            <person name="Magnuson J."/>
            <person name="Mondo S."/>
            <person name="Nolan M."/>
            <person name="Ohm R."/>
            <person name="Pangilinan J."/>
            <person name="Park H.-J."/>
            <person name="Ramirez L."/>
            <person name="Alfaro M."/>
            <person name="Sun H."/>
            <person name="Tritt A."/>
            <person name="Yoshinaga Y."/>
            <person name="Zwiers L.-H."/>
            <person name="Turgeon B."/>
            <person name="Goodwin S."/>
            <person name="Spatafora J."/>
            <person name="Crous P."/>
            <person name="Grigoriev I."/>
        </authorList>
    </citation>
    <scope>NUCLEOTIDE SEQUENCE</scope>
    <source>
        <strain evidence="1">CBS 627.86</strain>
    </source>
</reference>
<evidence type="ECO:0000313" key="2">
    <source>
        <dbReference type="Proteomes" id="UP000799770"/>
    </source>
</evidence>
<dbReference type="EMBL" id="ML977344">
    <property type="protein sequence ID" value="KAF2109017.1"/>
    <property type="molecule type" value="Genomic_DNA"/>
</dbReference>
<proteinExistence type="predicted"/>
<name>A0A6A5YRG9_9PLEO</name>
<dbReference type="OrthoDB" id="3799620at2759"/>
<evidence type="ECO:0000313" key="1">
    <source>
        <dbReference type="EMBL" id="KAF2109017.1"/>
    </source>
</evidence>
<accession>A0A6A5YRG9</accession>
<gene>
    <name evidence="1" type="ORF">BDV96DRAFT_652257</name>
</gene>
<organism evidence="1 2">
    <name type="scientific">Lophiotrema nucula</name>
    <dbReference type="NCBI Taxonomy" id="690887"/>
    <lineage>
        <taxon>Eukaryota</taxon>
        <taxon>Fungi</taxon>
        <taxon>Dikarya</taxon>
        <taxon>Ascomycota</taxon>
        <taxon>Pezizomycotina</taxon>
        <taxon>Dothideomycetes</taxon>
        <taxon>Pleosporomycetidae</taxon>
        <taxon>Pleosporales</taxon>
        <taxon>Lophiotremataceae</taxon>
        <taxon>Lophiotrema</taxon>
    </lineage>
</organism>
<dbReference type="AlphaFoldDB" id="A0A6A5YRG9"/>
<protein>
    <submittedName>
        <fullName evidence="1">Uncharacterized protein</fullName>
    </submittedName>
</protein>